<organism evidence="1 2">
    <name type="scientific">Paraburkholderia eburnea</name>
    <dbReference type="NCBI Taxonomy" id="1189126"/>
    <lineage>
        <taxon>Bacteria</taxon>
        <taxon>Pseudomonadati</taxon>
        <taxon>Pseudomonadota</taxon>
        <taxon>Betaproteobacteria</taxon>
        <taxon>Burkholderiales</taxon>
        <taxon>Burkholderiaceae</taxon>
        <taxon>Paraburkholderia</taxon>
    </lineage>
</organism>
<gene>
    <name evidence="1" type="ORF">B0G62_110107</name>
</gene>
<evidence type="ECO:0000313" key="1">
    <source>
        <dbReference type="EMBL" id="POR49799.1"/>
    </source>
</evidence>
<comment type="caution">
    <text evidence="1">The sequence shown here is derived from an EMBL/GenBank/DDBJ whole genome shotgun (WGS) entry which is preliminary data.</text>
</comment>
<evidence type="ECO:0008006" key="3">
    <source>
        <dbReference type="Google" id="ProtNLM"/>
    </source>
</evidence>
<dbReference type="AlphaFoldDB" id="A0A2S4M5C1"/>
<name>A0A2S4M5C1_9BURK</name>
<keyword evidence="2" id="KW-1185">Reference proteome</keyword>
<evidence type="ECO:0000313" key="2">
    <source>
        <dbReference type="Proteomes" id="UP000237381"/>
    </source>
</evidence>
<sequence length="397" mass="45058">MMSRQAVFMRQAVDLGYVDEWHIWNFARKDSDRAWLEREFGDARFVLTENDSLDYVRFSAFELARREIGVVAQNDAHLLFQMTNGECIEIVFGAFSNTRTLLRKFDHVGSYGLHAEPVEVSNLALRPGVENVVVLEQEGDTVSIHLNGEPLFVVPGFARSDSDILVHTGYGSQGIWRDASVQQKIRLVECGKEGFDGFSLAYAHYASNLYADNLFLKLDDDIVYCDIEMLDDFFAEIARTRGGNIVSANVINNGVCAHYQAKHGYFPGLPLEFEYPLQGICGSLWESAPMCATLHDYFVDHLPQIKDKALSGPKLFELPPLDRFSINFVGFKHVLFAYMQAAYFAAQPSMDDEHLMTRVVPKLFNVEKSIFAPLLVSHLSFWKQHETLDVEKVLARY</sequence>
<dbReference type="EMBL" id="PQGA01000010">
    <property type="protein sequence ID" value="POR49799.1"/>
    <property type="molecule type" value="Genomic_DNA"/>
</dbReference>
<protein>
    <recommendedName>
        <fullName evidence="3">Farnesoic acid O-methyltransferase</fullName>
    </recommendedName>
</protein>
<accession>A0A2S4M5C1</accession>
<dbReference type="Proteomes" id="UP000237381">
    <property type="component" value="Unassembled WGS sequence"/>
</dbReference>
<proteinExistence type="predicted"/>
<reference evidence="1 2" key="1">
    <citation type="submission" date="2018-01" db="EMBL/GenBank/DDBJ databases">
        <title>Genomic Encyclopedia of Type Strains, Phase III (KMG-III): the genomes of soil and plant-associated and newly described type strains.</title>
        <authorList>
            <person name="Whitman W."/>
        </authorList>
    </citation>
    <scope>NUCLEOTIDE SEQUENCE [LARGE SCALE GENOMIC DNA]</scope>
    <source>
        <strain evidence="1 2">JCM 18070</strain>
    </source>
</reference>